<keyword evidence="2" id="KW-1133">Transmembrane helix</keyword>
<protein>
    <submittedName>
        <fullName evidence="3">Uncharacterized protein</fullName>
    </submittedName>
</protein>
<sequence length="151" mass="15692">MSGGERPERAEGESPDENGGTAEYGEPVENAEQGENGEPGEDRELLLSSAGCVLALAGVLAAAAFAVPRAAYSYDGGFEGEDTDWGVVLVEVPLILLGGFALPPLTWAAATRHLRPWAAALVCLAVVALGLWGLDAVWHPPQAPPGYERGI</sequence>
<dbReference type="Proteomes" id="UP000324106">
    <property type="component" value="Chromosome"/>
</dbReference>
<proteinExistence type="predicted"/>
<feature type="transmembrane region" description="Helical" evidence="2">
    <location>
        <begin position="87"/>
        <end position="110"/>
    </location>
</feature>
<dbReference type="EMBL" id="CP029194">
    <property type="protein sequence ID" value="QES18288.1"/>
    <property type="molecule type" value="Genomic_DNA"/>
</dbReference>
<dbReference type="RefSeq" id="WP_150264113.1">
    <property type="nucleotide sequence ID" value="NZ_CP029194.1"/>
</dbReference>
<keyword evidence="2" id="KW-0812">Transmembrane</keyword>
<accession>A0A5P2AL07</accession>
<evidence type="ECO:0000256" key="2">
    <source>
        <dbReference type="SAM" id="Phobius"/>
    </source>
</evidence>
<organism evidence="3 4">
    <name type="scientific">Streptomyces venezuelae</name>
    <dbReference type="NCBI Taxonomy" id="54571"/>
    <lineage>
        <taxon>Bacteria</taxon>
        <taxon>Bacillati</taxon>
        <taxon>Actinomycetota</taxon>
        <taxon>Actinomycetes</taxon>
        <taxon>Kitasatosporales</taxon>
        <taxon>Streptomycetaceae</taxon>
        <taxon>Streptomyces</taxon>
    </lineage>
</organism>
<dbReference type="AlphaFoldDB" id="A0A5P2AL07"/>
<evidence type="ECO:0000313" key="3">
    <source>
        <dbReference type="EMBL" id="QES18288.1"/>
    </source>
</evidence>
<dbReference type="OrthoDB" id="4242671at2"/>
<evidence type="ECO:0000313" key="4">
    <source>
        <dbReference type="Proteomes" id="UP000324106"/>
    </source>
</evidence>
<feature type="compositionally biased region" description="Basic and acidic residues" evidence="1">
    <location>
        <begin position="1"/>
        <end position="12"/>
    </location>
</feature>
<feature type="transmembrane region" description="Helical" evidence="2">
    <location>
        <begin position="45"/>
        <end position="67"/>
    </location>
</feature>
<keyword evidence="2" id="KW-0472">Membrane</keyword>
<gene>
    <name evidence="3" type="ORF">DEJ46_03575</name>
</gene>
<feature type="region of interest" description="Disordered" evidence="1">
    <location>
        <begin position="1"/>
        <end position="42"/>
    </location>
</feature>
<feature type="transmembrane region" description="Helical" evidence="2">
    <location>
        <begin position="117"/>
        <end position="134"/>
    </location>
</feature>
<evidence type="ECO:0000256" key="1">
    <source>
        <dbReference type="SAM" id="MobiDB-lite"/>
    </source>
</evidence>
<name>A0A5P2AL07_STRVZ</name>
<reference evidence="3 4" key="1">
    <citation type="submission" date="2018-05" db="EMBL/GenBank/DDBJ databases">
        <title>Streptomyces venezuelae.</title>
        <authorList>
            <person name="Kim W."/>
            <person name="Lee N."/>
            <person name="Cho B.-K."/>
        </authorList>
    </citation>
    <scope>NUCLEOTIDE SEQUENCE [LARGE SCALE GENOMIC DNA]</scope>
    <source>
        <strain evidence="3 4">ATCC 15068</strain>
    </source>
</reference>